<organism evidence="2 3">
    <name type="scientific">Bos indicus x Bos taurus</name>
    <name type="common">Hybrid cattle</name>
    <dbReference type="NCBI Taxonomy" id="30522"/>
    <lineage>
        <taxon>Eukaryota</taxon>
        <taxon>Metazoa</taxon>
        <taxon>Chordata</taxon>
        <taxon>Craniata</taxon>
        <taxon>Vertebrata</taxon>
        <taxon>Euteleostomi</taxon>
        <taxon>Mammalia</taxon>
        <taxon>Eutheria</taxon>
        <taxon>Laurasiatheria</taxon>
        <taxon>Artiodactyla</taxon>
        <taxon>Ruminantia</taxon>
        <taxon>Pecora</taxon>
        <taxon>Bovidae</taxon>
        <taxon>Bovinae</taxon>
        <taxon>Bos</taxon>
    </lineage>
</organism>
<keyword evidence="3" id="KW-1185">Reference proteome</keyword>
<reference evidence="2" key="3">
    <citation type="submission" date="2025-09" db="UniProtKB">
        <authorList>
            <consortium name="Ensembl"/>
        </authorList>
    </citation>
    <scope>IDENTIFICATION</scope>
</reference>
<dbReference type="AlphaFoldDB" id="A0A4W2BV41"/>
<dbReference type="Pfam" id="PF04707">
    <property type="entry name" value="PRELI"/>
    <property type="match status" value="1"/>
</dbReference>
<evidence type="ECO:0000313" key="2">
    <source>
        <dbReference type="Ensembl" id="ENSBIXP00000003132.1"/>
    </source>
</evidence>
<feature type="domain" description="PRELI/MSF1" evidence="1">
    <location>
        <begin position="129"/>
        <end position="313"/>
    </location>
</feature>
<dbReference type="PANTHER" id="PTHR11158">
    <property type="entry name" value="MSF1/PX19 RELATED"/>
    <property type="match status" value="1"/>
</dbReference>
<sequence length="313" mass="34641">MQFQRECWGNCVGWSMVMLAPYPVGGVTAGASSQLTPWTLVSGPFPQARQPFHRGRVSWAGVCTLAIPDCLYIVLSLLRKFHFLFAESQVVNRGDWFWLRRKGRRKVEGKALGRTGDHQVAVWLRVLVISLSESHACHLKKNRLHSVVEDQGKKIRFIKHRVLHKNIAYTVVTAHEPGSGLGRVWREGGVTRTVARICGPRRSFCSGSSKCRCGVVSVGSLGRNAREVEPTAIVSFLKITLTNLVSVSERLVYTPHPEDPGKTVLTQEAVITVKGVSLGSYLESLMANTISSNAKKGWAAIEWIIENAERALS</sequence>
<dbReference type="InterPro" id="IPR006797">
    <property type="entry name" value="PRELI/MSF1_dom"/>
</dbReference>
<gene>
    <name evidence="2" type="primary">PRELID3A</name>
</gene>
<dbReference type="Proteomes" id="UP000314981">
    <property type="component" value="Chromosome 24"/>
</dbReference>
<dbReference type="STRING" id="30522.A0A4W2BV41"/>
<reference evidence="2" key="2">
    <citation type="submission" date="2025-08" db="UniProtKB">
        <authorList>
            <consortium name="Ensembl"/>
        </authorList>
    </citation>
    <scope>IDENTIFICATION</scope>
</reference>
<evidence type="ECO:0000259" key="1">
    <source>
        <dbReference type="PROSITE" id="PS50904"/>
    </source>
</evidence>
<reference evidence="2 3" key="1">
    <citation type="submission" date="2018-11" db="EMBL/GenBank/DDBJ databases">
        <title>Haplotype-resolved cattle genomes.</title>
        <authorList>
            <person name="Low W.Y."/>
            <person name="Tearle R."/>
            <person name="Bickhart D.M."/>
            <person name="Rosen B.D."/>
            <person name="Koren S."/>
            <person name="Rhie A."/>
            <person name="Hiendleder S."/>
            <person name="Phillippy A.M."/>
            <person name="Smith T.P.L."/>
            <person name="Williams J.L."/>
        </authorList>
    </citation>
    <scope>NUCLEOTIDE SEQUENCE [LARGE SCALE GENOMIC DNA]</scope>
</reference>
<evidence type="ECO:0000313" key="3">
    <source>
        <dbReference type="Proteomes" id="UP000314981"/>
    </source>
</evidence>
<proteinExistence type="predicted"/>
<dbReference type="InterPro" id="IPR037365">
    <property type="entry name" value="Slowmo/Ups"/>
</dbReference>
<dbReference type="Ensembl" id="ENSBIXT00000010474.1">
    <property type="protein sequence ID" value="ENSBIXP00000003132.1"/>
    <property type="gene ID" value="ENSBIXG00000009529.1"/>
</dbReference>
<protein>
    <submittedName>
        <fullName evidence="2">PRELI domain containing 3A</fullName>
    </submittedName>
</protein>
<dbReference type="GO" id="GO:0005758">
    <property type="term" value="C:mitochondrial intermembrane space"/>
    <property type="evidence" value="ECO:0007669"/>
    <property type="project" value="InterPro"/>
</dbReference>
<name>A0A4W2BV41_BOBOX</name>
<dbReference type="PROSITE" id="PS50904">
    <property type="entry name" value="PRELI_MSF1"/>
    <property type="match status" value="1"/>
</dbReference>
<accession>A0A4W2BV41</accession>